<dbReference type="AlphaFoldDB" id="A0ABD1H2W2"/>
<dbReference type="InterPro" id="IPR056605">
    <property type="entry name" value="LTI65_LTI78_N"/>
</dbReference>
<keyword evidence="5" id="KW-1185">Reference proteome</keyword>
<comment type="caution">
    <text evidence="4">The sequence shown here is derived from an EMBL/GenBank/DDBJ whole genome shotgun (WGS) entry which is preliminary data.</text>
</comment>
<protein>
    <submittedName>
        <fullName evidence="4">Uncharacterized protein</fullName>
    </submittedName>
</protein>
<feature type="domain" description="LTI65/LTI78 PGEED repeat" evidence="2">
    <location>
        <begin position="159"/>
        <end position="184"/>
    </location>
</feature>
<dbReference type="PANTHER" id="PTHR33836">
    <property type="entry name" value="LOW-TEMPERATURE-INDUCED 65 KDA PROTEIN-RELATED"/>
    <property type="match status" value="1"/>
</dbReference>
<proteinExistence type="predicted"/>
<evidence type="ECO:0000259" key="2">
    <source>
        <dbReference type="Pfam" id="PF23399"/>
    </source>
</evidence>
<feature type="domain" description="LTI65/LTI78 N-terminal" evidence="3">
    <location>
        <begin position="16"/>
        <end position="68"/>
    </location>
</feature>
<dbReference type="Pfam" id="PF07918">
    <property type="entry name" value="CAP160"/>
    <property type="match status" value="1"/>
</dbReference>
<gene>
    <name evidence="4" type="ORF">AAHA92_18679</name>
</gene>
<sequence>MEAQLHEDGGGEGAQQHHEKKSVLKKVKDKAKKIKDTIKKHGHAHHHHNNDEENHQVHGAGAPIHESTVVRSINLPKESNTNPNDSPANTPLPTPTEERSDEELVSEQGNHQFNEKGDEEESSTDTLAGKISSATSAVAISAKNMVASTLGYGGEDGSKGQSMKEYLKPGDEDKALSSAITHALQKKEEPKRGKVTVSKEVAKRLGTTQENKREGEDALASGEESSGQGVAERLQNAVSSWLGKSNGIETAQDSVGQAFASDAAGRAGPISKER</sequence>
<dbReference type="Pfam" id="PF23399">
    <property type="entry name" value="LTI65_PGEED"/>
    <property type="match status" value="1"/>
</dbReference>
<evidence type="ECO:0000259" key="3">
    <source>
        <dbReference type="Pfam" id="PF23403"/>
    </source>
</evidence>
<reference evidence="4 5" key="1">
    <citation type="submission" date="2024-06" db="EMBL/GenBank/DDBJ databases">
        <title>A chromosome level genome sequence of Diviner's sage (Salvia divinorum).</title>
        <authorList>
            <person name="Ford S.A."/>
            <person name="Ro D.-K."/>
            <person name="Ness R.W."/>
            <person name="Phillips M.A."/>
        </authorList>
    </citation>
    <scope>NUCLEOTIDE SEQUENCE [LARGE SCALE GENOMIC DNA]</scope>
    <source>
        <strain evidence="4">SAF-2024a</strain>
        <tissue evidence="4">Leaf</tissue>
    </source>
</reference>
<dbReference type="InterPro" id="IPR012418">
    <property type="entry name" value="CAP160"/>
</dbReference>
<feature type="region of interest" description="Disordered" evidence="1">
    <location>
        <begin position="182"/>
        <end position="233"/>
    </location>
</feature>
<feature type="compositionally biased region" description="Basic residues" evidence="1">
    <location>
        <begin position="18"/>
        <end position="33"/>
    </location>
</feature>
<feature type="region of interest" description="Disordered" evidence="1">
    <location>
        <begin position="1"/>
        <end position="128"/>
    </location>
</feature>
<name>A0ABD1H2W2_SALDI</name>
<dbReference type="Proteomes" id="UP001567538">
    <property type="component" value="Unassembled WGS sequence"/>
</dbReference>
<evidence type="ECO:0000313" key="5">
    <source>
        <dbReference type="Proteomes" id="UP001567538"/>
    </source>
</evidence>
<dbReference type="InterPro" id="IPR057059">
    <property type="entry name" value="LTI65/LTI78_PGEED"/>
</dbReference>
<dbReference type="PANTHER" id="PTHR33836:SF1">
    <property type="entry name" value="LOW-TEMPERATURE-INDUCED 65 KDA PROTEIN-RELATED"/>
    <property type="match status" value="1"/>
</dbReference>
<accession>A0ABD1H2W2</accession>
<organism evidence="4 5">
    <name type="scientific">Salvia divinorum</name>
    <name type="common">Maria pastora</name>
    <name type="synonym">Diviner's sage</name>
    <dbReference type="NCBI Taxonomy" id="28513"/>
    <lineage>
        <taxon>Eukaryota</taxon>
        <taxon>Viridiplantae</taxon>
        <taxon>Streptophyta</taxon>
        <taxon>Embryophyta</taxon>
        <taxon>Tracheophyta</taxon>
        <taxon>Spermatophyta</taxon>
        <taxon>Magnoliopsida</taxon>
        <taxon>eudicotyledons</taxon>
        <taxon>Gunneridae</taxon>
        <taxon>Pentapetalae</taxon>
        <taxon>asterids</taxon>
        <taxon>lamiids</taxon>
        <taxon>Lamiales</taxon>
        <taxon>Lamiaceae</taxon>
        <taxon>Nepetoideae</taxon>
        <taxon>Mentheae</taxon>
        <taxon>Salviinae</taxon>
        <taxon>Salvia</taxon>
        <taxon>Salvia subgen. Calosphace</taxon>
    </lineage>
</organism>
<evidence type="ECO:0000313" key="4">
    <source>
        <dbReference type="EMBL" id="KAL1550753.1"/>
    </source>
</evidence>
<dbReference type="Pfam" id="PF23403">
    <property type="entry name" value="LTI65_LTI78_N"/>
    <property type="match status" value="1"/>
</dbReference>
<dbReference type="EMBL" id="JBEAFC010000007">
    <property type="protein sequence ID" value="KAL1550753.1"/>
    <property type="molecule type" value="Genomic_DNA"/>
</dbReference>
<dbReference type="InterPro" id="IPR037491">
    <property type="entry name" value="LTI78/LTI65"/>
</dbReference>
<evidence type="ECO:0000256" key="1">
    <source>
        <dbReference type="SAM" id="MobiDB-lite"/>
    </source>
</evidence>
<feature type="compositionally biased region" description="Polar residues" evidence="1">
    <location>
        <begin position="77"/>
        <end position="91"/>
    </location>
</feature>